<evidence type="ECO:0000313" key="4">
    <source>
        <dbReference type="Proteomes" id="UP000501534"/>
    </source>
</evidence>
<organism evidence="3 4">
    <name type="scientific">Usitatibacter rugosus</name>
    <dbReference type="NCBI Taxonomy" id="2732067"/>
    <lineage>
        <taxon>Bacteria</taxon>
        <taxon>Pseudomonadati</taxon>
        <taxon>Pseudomonadota</taxon>
        <taxon>Betaproteobacteria</taxon>
        <taxon>Nitrosomonadales</taxon>
        <taxon>Usitatibacteraceae</taxon>
        <taxon>Usitatibacter</taxon>
    </lineage>
</organism>
<accession>A0A6M4GRT4</accession>
<gene>
    <name evidence="3" type="ORF">DSM104443_00836</name>
</gene>
<sequence>MRRHATPLIALFLAACASVPPAPPPPETPAEAVQRRTEAPRPQYNLAGYPPAVREGYIDGCETARASSYGRKDAARIAADPQYKMGWNDGFSICGKK</sequence>
<dbReference type="KEGG" id="uru:DSM104443_00836"/>
<evidence type="ECO:0000313" key="3">
    <source>
        <dbReference type="EMBL" id="QJR09786.1"/>
    </source>
</evidence>
<feature type="chain" id="PRO_5026800827" description="Lipoprotein" evidence="2">
    <location>
        <begin position="23"/>
        <end position="97"/>
    </location>
</feature>
<evidence type="ECO:0008006" key="5">
    <source>
        <dbReference type="Google" id="ProtNLM"/>
    </source>
</evidence>
<feature type="region of interest" description="Disordered" evidence="1">
    <location>
        <begin position="21"/>
        <end position="45"/>
    </location>
</feature>
<protein>
    <recommendedName>
        <fullName evidence="5">Lipoprotein</fullName>
    </recommendedName>
</protein>
<feature type="signal peptide" evidence="2">
    <location>
        <begin position="1"/>
        <end position="22"/>
    </location>
</feature>
<dbReference type="RefSeq" id="WP_171088670.1">
    <property type="nucleotide sequence ID" value="NZ_CP053069.1"/>
</dbReference>
<dbReference type="AlphaFoldDB" id="A0A6M4GRT4"/>
<proteinExistence type="predicted"/>
<dbReference type="PROSITE" id="PS51257">
    <property type="entry name" value="PROKAR_LIPOPROTEIN"/>
    <property type="match status" value="1"/>
</dbReference>
<keyword evidence="2" id="KW-0732">Signal</keyword>
<evidence type="ECO:0000256" key="1">
    <source>
        <dbReference type="SAM" id="MobiDB-lite"/>
    </source>
</evidence>
<keyword evidence="4" id="KW-1185">Reference proteome</keyword>
<name>A0A6M4GRT4_9PROT</name>
<dbReference type="Proteomes" id="UP000501534">
    <property type="component" value="Chromosome"/>
</dbReference>
<dbReference type="EMBL" id="CP053069">
    <property type="protein sequence ID" value="QJR09786.1"/>
    <property type="molecule type" value="Genomic_DNA"/>
</dbReference>
<reference evidence="3 4" key="1">
    <citation type="submission" date="2020-04" db="EMBL/GenBank/DDBJ databases">
        <title>Usitatibacter rugosus gen. nov., sp. nov. and Usitatibacter palustris sp. nov., novel members of Usitatibacteraceae fam. nov. within the order Nitrosomonadales isolated from soil.</title>
        <authorList>
            <person name="Huber K.J."/>
            <person name="Neumann-Schaal M."/>
            <person name="Geppert A."/>
            <person name="Luckner M."/>
            <person name="Wanner G."/>
            <person name="Overmann J."/>
        </authorList>
    </citation>
    <scope>NUCLEOTIDE SEQUENCE [LARGE SCALE GENOMIC DNA]</scope>
    <source>
        <strain evidence="3 4">0125_3</strain>
    </source>
</reference>
<evidence type="ECO:0000256" key="2">
    <source>
        <dbReference type="SAM" id="SignalP"/>
    </source>
</evidence>